<dbReference type="GO" id="GO:0000981">
    <property type="term" value="F:DNA-binding transcription factor activity, RNA polymerase II-specific"/>
    <property type="evidence" value="ECO:0007669"/>
    <property type="project" value="InterPro"/>
</dbReference>
<protein>
    <submittedName>
        <fullName evidence="9">Homeobox protein GBX-2</fullName>
    </submittedName>
</protein>
<dbReference type="PANTHER" id="PTHR24334:SF0">
    <property type="entry name" value="HOMEOBOX PROTEIN UNPLUGGED"/>
    <property type="match status" value="1"/>
</dbReference>
<dbReference type="GO" id="GO:0000977">
    <property type="term" value="F:RNA polymerase II transcription regulatory region sequence-specific DNA binding"/>
    <property type="evidence" value="ECO:0007669"/>
    <property type="project" value="TreeGrafter"/>
</dbReference>
<evidence type="ECO:0000256" key="2">
    <source>
        <dbReference type="ARBA" id="ARBA00023125"/>
    </source>
</evidence>
<feature type="region of interest" description="Disordered" evidence="7">
    <location>
        <begin position="1"/>
        <end position="26"/>
    </location>
</feature>
<feature type="domain" description="Homeobox" evidence="8">
    <location>
        <begin position="259"/>
        <end position="319"/>
    </location>
</feature>
<dbReference type="PROSITE" id="PS00027">
    <property type="entry name" value="HOMEOBOX_1"/>
    <property type="match status" value="1"/>
</dbReference>
<dbReference type="InterPro" id="IPR017970">
    <property type="entry name" value="Homeobox_CS"/>
</dbReference>
<dbReference type="EMBL" id="GGMR01013036">
    <property type="protein sequence ID" value="MBY25655.1"/>
    <property type="molecule type" value="Transcribed_RNA"/>
</dbReference>
<keyword evidence="2 5" id="KW-0238">DNA-binding</keyword>
<evidence type="ECO:0000313" key="9">
    <source>
        <dbReference type="EMBL" id="MBY25655.1"/>
    </source>
</evidence>
<evidence type="ECO:0000256" key="5">
    <source>
        <dbReference type="PROSITE-ProRule" id="PRU00108"/>
    </source>
</evidence>
<sequence length="413" mass="44743">MTTADKRAGTRAAVQPSSSAAGCSESAAEMSRKYQTTFQSFSIESLIGGGCSETPPPAADANISPPPYYLDATQQQQRPASLEPSSPMLNFDYLSVLRLQSAAAAAAAAAVGKSFGPRSLWPYLSDAVAFPGAPQPLPPPPPLCYHDYHRRQLLRDAATDDDADSGDPANRDSSNACTSTVADVGPDGGGGYDNDDDDDDDDEDDNNGGRCARDSGRDVDDDEDDDDDVDDDPRFGKCLNDIGILQTRQNTIAQSLNENKSRRRRTAFTSGQLLELEREFQAKKYLSLTERSEIANSLKLSEVQVKIWFQNRRAKWKRVKASLLSGNACGNDGQKSNASMNAMRGRSKCTNGVVGGGAGKIVVPIPVHVNRFVVRSRHQQLEKCASGFAHLRRDSDADFKIKSRLQLYTSAIL</sequence>
<dbReference type="CDD" id="cd00086">
    <property type="entry name" value="homeodomain"/>
    <property type="match status" value="1"/>
</dbReference>
<feature type="compositionally biased region" description="Acidic residues" evidence="7">
    <location>
        <begin position="193"/>
        <end position="206"/>
    </location>
</feature>
<keyword evidence="3 5" id="KW-0371">Homeobox</keyword>
<reference evidence="9" key="1">
    <citation type="submission" date="2018-04" db="EMBL/GenBank/DDBJ databases">
        <title>Transcriptome of Schizaphis graminum biotype I.</title>
        <authorList>
            <person name="Scully E.D."/>
            <person name="Geib S.M."/>
            <person name="Palmer N.A."/>
            <person name="Koch K."/>
            <person name="Bradshaw J."/>
            <person name="Heng-Moss T."/>
            <person name="Sarath G."/>
        </authorList>
    </citation>
    <scope>NUCLEOTIDE SEQUENCE</scope>
</reference>
<gene>
    <name evidence="9" type="primary">GBX2</name>
    <name evidence="9" type="ORF">g.22823</name>
</gene>
<feature type="compositionally biased region" description="Low complexity" evidence="7">
    <location>
        <begin position="17"/>
        <end position="26"/>
    </location>
</feature>
<evidence type="ECO:0000259" key="8">
    <source>
        <dbReference type="PROSITE" id="PS50071"/>
    </source>
</evidence>
<evidence type="ECO:0000256" key="3">
    <source>
        <dbReference type="ARBA" id="ARBA00023155"/>
    </source>
</evidence>
<dbReference type="PANTHER" id="PTHR24334">
    <property type="entry name" value="HOMEOBOX PROTEIN GBX"/>
    <property type="match status" value="1"/>
</dbReference>
<dbReference type="PROSITE" id="PS50071">
    <property type="entry name" value="HOMEOBOX_2"/>
    <property type="match status" value="1"/>
</dbReference>
<evidence type="ECO:0000256" key="6">
    <source>
        <dbReference type="RuleBase" id="RU000682"/>
    </source>
</evidence>
<dbReference type="PRINTS" id="PR00024">
    <property type="entry name" value="HOMEOBOX"/>
</dbReference>
<name>A0A2S2P8C7_SCHGA</name>
<dbReference type="InterPro" id="IPR009057">
    <property type="entry name" value="Homeodomain-like_sf"/>
</dbReference>
<evidence type="ECO:0000256" key="7">
    <source>
        <dbReference type="SAM" id="MobiDB-lite"/>
    </source>
</evidence>
<feature type="DNA-binding region" description="Homeobox" evidence="5">
    <location>
        <begin position="261"/>
        <end position="320"/>
    </location>
</feature>
<evidence type="ECO:0000256" key="4">
    <source>
        <dbReference type="ARBA" id="ARBA00023242"/>
    </source>
</evidence>
<comment type="subcellular location">
    <subcellularLocation>
        <location evidence="1 5 6">Nucleus</location>
    </subcellularLocation>
</comment>
<feature type="region of interest" description="Disordered" evidence="7">
    <location>
        <begin position="158"/>
        <end position="234"/>
    </location>
</feature>
<proteinExistence type="predicted"/>
<feature type="region of interest" description="Disordered" evidence="7">
    <location>
        <begin position="48"/>
        <end position="85"/>
    </location>
</feature>
<evidence type="ECO:0000256" key="1">
    <source>
        <dbReference type="ARBA" id="ARBA00004123"/>
    </source>
</evidence>
<dbReference type="InterPro" id="IPR001356">
    <property type="entry name" value="HD"/>
</dbReference>
<dbReference type="Pfam" id="PF00046">
    <property type="entry name" value="Homeodomain"/>
    <property type="match status" value="1"/>
</dbReference>
<dbReference type="GO" id="GO:0005634">
    <property type="term" value="C:nucleus"/>
    <property type="evidence" value="ECO:0007669"/>
    <property type="project" value="UniProtKB-SubCell"/>
</dbReference>
<dbReference type="AlphaFoldDB" id="A0A2S2P8C7"/>
<dbReference type="PROSITE" id="PS51257">
    <property type="entry name" value="PROKAR_LIPOPROTEIN"/>
    <property type="match status" value="1"/>
</dbReference>
<organism evidence="9">
    <name type="scientific">Schizaphis graminum</name>
    <name type="common">Green bug aphid</name>
    <dbReference type="NCBI Taxonomy" id="13262"/>
    <lineage>
        <taxon>Eukaryota</taxon>
        <taxon>Metazoa</taxon>
        <taxon>Ecdysozoa</taxon>
        <taxon>Arthropoda</taxon>
        <taxon>Hexapoda</taxon>
        <taxon>Insecta</taxon>
        <taxon>Pterygota</taxon>
        <taxon>Neoptera</taxon>
        <taxon>Paraneoptera</taxon>
        <taxon>Hemiptera</taxon>
        <taxon>Sternorrhyncha</taxon>
        <taxon>Aphidomorpha</taxon>
        <taxon>Aphidoidea</taxon>
        <taxon>Aphididae</taxon>
        <taxon>Aphidini</taxon>
        <taxon>Schizaphis</taxon>
    </lineage>
</organism>
<dbReference type="InterPro" id="IPR042982">
    <property type="entry name" value="GBX-1/2"/>
</dbReference>
<dbReference type="SMART" id="SM00389">
    <property type="entry name" value="HOX"/>
    <property type="match status" value="1"/>
</dbReference>
<dbReference type="InterPro" id="IPR020479">
    <property type="entry name" value="HD_metazoa"/>
</dbReference>
<keyword evidence="4 5" id="KW-0539">Nucleus</keyword>
<feature type="compositionally biased region" description="Acidic residues" evidence="7">
    <location>
        <begin position="219"/>
        <end position="231"/>
    </location>
</feature>
<feature type="compositionally biased region" description="Polar residues" evidence="7">
    <location>
        <begin position="72"/>
        <end position="85"/>
    </location>
</feature>
<dbReference type="Gene3D" id="1.10.10.60">
    <property type="entry name" value="Homeodomain-like"/>
    <property type="match status" value="1"/>
</dbReference>
<feature type="compositionally biased region" description="Pro residues" evidence="7">
    <location>
        <begin position="54"/>
        <end position="68"/>
    </location>
</feature>
<dbReference type="SUPFAM" id="SSF46689">
    <property type="entry name" value="Homeodomain-like"/>
    <property type="match status" value="1"/>
</dbReference>
<accession>A0A2S2P8C7</accession>
<dbReference type="GO" id="GO:0051960">
    <property type="term" value="P:regulation of nervous system development"/>
    <property type="evidence" value="ECO:0007669"/>
    <property type="project" value="TreeGrafter"/>
</dbReference>